<dbReference type="InterPro" id="IPR027417">
    <property type="entry name" value="P-loop_NTPase"/>
</dbReference>
<feature type="compositionally biased region" description="Basic and acidic residues" evidence="1">
    <location>
        <begin position="277"/>
        <end position="293"/>
    </location>
</feature>
<evidence type="ECO:0000313" key="2">
    <source>
        <dbReference type="EMBL" id="PHJ20490.1"/>
    </source>
</evidence>
<feature type="region of interest" description="Disordered" evidence="1">
    <location>
        <begin position="344"/>
        <end position="413"/>
    </location>
</feature>
<keyword evidence="2" id="KW-0808">Transferase</keyword>
<name>A0A2C6KJ08_9APIC</name>
<dbReference type="RefSeq" id="XP_067922178.1">
    <property type="nucleotide sequence ID" value="XM_068065843.1"/>
</dbReference>
<dbReference type="VEuPathDB" id="ToxoDB:CSUI_005673"/>
<feature type="compositionally biased region" description="Polar residues" evidence="1">
    <location>
        <begin position="121"/>
        <end position="134"/>
    </location>
</feature>
<accession>A0A2C6KJ08</accession>
<feature type="region of interest" description="Disordered" evidence="1">
    <location>
        <begin position="121"/>
        <end position="153"/>
    </location>
</feature>
<evidence type="ECO:0000256" key="1">
    <source>
        <dbReference type="SAM" id="MobiDB-lite"/>
    </source>
</evidence>
<organism evidence="2 3">
    <name type="scientific">Cystoisospora suis</name>
    <dbReference type="NCBI Taxonomy" id="483139"/>
    <lineage>
        <taxon>Eukaryota</taxon>
        <taxon>Sar</taxon>
        <taxon>Alveolata</taxon>
        <taxon>Apicomplexa</taxon>
        <taxon>Conoidasida</taxon>
        <taxon>Coccidia</taxon>
        <taxon>Eucoccidiorida</taxon>
        <taxon>Eimeriorina</taxon>
        <taxon>Sarcocystidae</taxon>
        <taxon>Cystoisospora</taxon>
    </lineage>
</organism>
<dbReference type="OrthoDB" id="333747at2759"/>
<dbReference type="SUPFAM" id="SSF52540">
    <property type="entry name" value="P-loop containing nucleoside triphosphate hydrolases"/>
    <property type="match status" value="1"/>
</dbReference>
<dbReference type="AlphaFoldDB" id="A0A2C6KJ08"/>
<dbReference type="PANTHER" id="PTHR10285">
    <property type="entry name" value="URIDINE KINASE"/>
    <property type="match status" value="1"/>
</dbReference>
<dbReference type="Gene3D" id="3.40.50.300">
    <property type="entry name" value="P-loop containing nucleotide triphosphate hydrolases"/>
    <property type="match status" value="1"/>
</dbReference>
<keyword evidence="3" id="KW-1185">Reference proteome</keyword>
<keyword evidence="2" id="KW-0418">Kinase</keyword>
<protein>
    <submittedName>
        <fullName evidence="2">Uridine kinase</fullName>
    </submittedName>
</protein>
<dbReference type="GeneID" id="94429054"/>
<dbReference type="GO" id="GO:0016301">
    <property type="term" value="F:kinase activity"/>
    <property type="evidence" value="ECO:0007669"/>
    <property type="project" value="UniProtKB-KW"/>
</dbReference>
<evidence type="ECO:0000313" key="3">
    <source>
        <dbReference type="Proteomes" id="UP000221165"/>
    </source>
</evidence>
<sequence>MENPEGSAPACASPSCGAATTPPSVHFSSGTPRFMASQVSDLASFCLRSLSLSRRETSLLPPSFTGAAPRCAETPCPCNPRTSSGCLEQRSVSLPTAHVFSLHSEPSYGLDPLRRGWLSGGETSLHTASASTPLPHSRRSPMHSSEESGPCLTHMHHPRVVGVVEPLFPVPVRDFSSCSSASTGSAEGQETSTLRGGGYLHSGAPCMHVSEGCVLSHGSLASGKKSTEGLRSASGGTEPGAGVKLHQSTGTKHPKTPDALSLHLPSKAYCTSASGREGGRRFELSREGAETKEIPPTAGRRLSSPRCLIAVAGIPGSGKSTIASALAAEMNRLWRQRRSQIEDVTTGGRVASTSGYDTTQEKDGNLVAGANDASQSPTSRRHEISVGRHEGDERVTGKTAESHRDHSEREEEEELCVVVGMDGFHLTREELSKLPNSEEAFCRRGAPWTFRLPEFWRSLHELKYCPDQTVHFPTFDHAVKDPVPNGVSISPSTRVVIVEGLYLCLKATDEAEEDKRPEVQVDASWFNQEGDLFDLRLYVDAPLEKAAHRVIQRHLASGICLAEQDAARRWTESDIRNADFILRHLEYSKLDAVIVNGT</sequence>
<dbReference type="Proteomes" id="UP000221165">
    <property type="component" value="Unassembled WGS sequence"/>
</dbReference>
<proteinExistence type="predicted"/>
<gene>
    <name evidence="2" type="ORF">CSUI_005673</name>
</gene>
<comment type="caution">
    <text evidence="2">The sequence shown here is derived from an EMBL/GenBank/DDBJ whole genome shotgun (WGS) entry which is preliminary data.</text>
</comment>
<feature type="compositionally biased region" description="Basic and acidic residues" evidence="1">
    <location>
        <begin position="380"/>
        <end position="409"/>
    </location>
</feature>
<dbReference type="EMBL" id="MIGC01002740">
    <property type="protein sequence ID" value="PHJ20490.1"/>
    <property type="molecule type" value="Genomic_DNA"/>
</dbReference>
<feature type="region of interest" description="Disordered" evidence="1">
    <location>
        <begin position="221"/>
        <end position="300"/>
    </location>
</feature>
<reference evidence="2 3" key="1">
    <citation type="journal article" date="2017" name="Int. J. Parasitol.">
        <title>The genome of the protozoan parasite Cystoisospora suis and a reverse vaccinology approach to identify vaccine candidates.</title>
        <authorList>
            <person name="Palmieri N."/>
            <person name="Shrestha A."/>
            <person name="Ruttkowski B."/>
            <person name="Beck T."/>
            <person name="Vogl C."/>
            <person name="Tomley F."/>
            <person name="Blake D.P."/>
            <person name="Joachim A."/>
        </authorList>
    </citation>
    <scope>NUCLEOTIDE SEQUENCE [LARGE SCALE GENOMIC DNA]</scope>
    <source>
        <strain evidence="2 3">Wien I</strain>
    </source>
</reference>